<keyword evidence="4 7" id="KW-0812">Transmembrane</keyword>
<dbReference type="InterPro" id="IPR004681">
    <property type="entry name" value="TRAP_DctM"/>
</dbReference>
<name>A0AAE4AS09_9HYPH</name>
<comment type="subunit">
    <text evidence="7">The complex comprises the extracytoplasmic solute receptor protein and the two transmembrane proteins.</text>
</comment>
<evidence type="ECO:0000256" key="1">
    <source>
        <dbReference type="ARBA" id="ARBA00004429"/>
    </source>
</evidence>
<feature type="transmembrane region" description="Helical" evidence="7">
    <location>
        <begin position="6"/>
        <end position="32"/>
    </location>
</feature>
<feature type="transmembrane region" description="Helical" evidence="7">
    <location>
        <begin position="213"/>
        <end position="234"/>
    </location>
</feature>
<proteinExistence type="inferred from homology"/>
<evidence type="ECO:0000259" key="8">
    <source>
        <dbReference type="Pfam" id="PF06808"/>
    </source>
</evidence>
<comment type="caution">
    <text evidence="9">The sequence shown here is derived from an EMBL/GenBank/DDBJ whole genome shotgun (WGS) entry which is preliminary data.</text>
</comment>
<evidence type="ECO:0000256" key="7">
    <source>
        <dbReference type="RuleBase" id="RU369079"/>
    </source>
</evidence>
<dbReference type="EMBL" id="JAUSUL010000001">
    <property type="protein sequence ID" value="MDQ0313604.1"/>
    <property type="molecule type" value="Genomic_DNA"/>
</dbReference>
<comment type="similarity">
    <text evidence="7">Belongs to the TRAP transporter large permease family.</text>
</comment>
<keyword evidence="6 7" id="KW-0472">Membrane</keyword>
<evidence type="ECO:0000256" key="5">
    <source>
        <dbReference type="ARBA" id="ARBA00022989"/>
    </source>
</evidence>
<feature type="transmembrane region" description="Helical" evidence="7">
    <location>
        <begin position="135"/>
        <end position="162"/>
    </location>
</feature>
<dbReference type="GO" id="GO:0005886">
    <property type="term" value="C:plasma membrane"/>
    <property type="evidence" value="ECO:0007669"/>
    <property type="project" value="UniProtKB-SubCell"/>
</dbReference>
<comment type="caution">
    <text evidence="7">Lacks conserved residue(s) required for the propagation of feature annotation.</text>
</comment>
<keyword evidence="10" id="KW-1185">Reference proteome</keyword>
<keyword evidence="2" id="KW-1003">Cell membrane</keyword>
<feature type="transmembrane region" description="Helical" evidence="7">
    <location>
        <begin position="270"/>
        <end position="292"/>
    </location>
</feature>
<comment type="subcellular location">
    <subcellularLocation>
        <location evidence="1 7">Cell inner membrane</location>
        <topology evidence="1 7">Multi-pass membrane protein</topology>
    </subcellularLocation>
</comment>
<comment type="function">
    <text evidence="7">Part of the tripartite ATP-independent periplasmic (TRAP) transport system.</text>
</comment>
<dbReference type="Pfam" id="PF06808">
    <property type="entry name" value="DctM"/>
    <property type="match status" value="1"/>
</dbReference>
<evidence type="ECO:0000256" key="2">
    <source>
        <dbReference type="ARBA" id="ARBA00022475"/>
    </source>
</evidence>
<organism evidence="9 10">
    <name type="scientific">Amorphus orientalis</name>
    <dbReference type="NCBI Taxonomy" id="649198"/>
    <lineage>
        <taxon>Bacteria</taxon>
        <taxon>Pseudomonadati</taxon>
        <taxon>Pseudomonadota</taxon>
        <taxon>Alphaproteobacteria</taxon>
        <taxon>Hyphomicrobiales</taxon>
        <taxon>Amorphaceae</taxon>
        <taxon>Amorphus</taxon>
    </lineage>
</organism>
<evidence type="ECO:0000313" key="9">
    <source>
        <dbReference type="EMBL" id="MDQ0313604.1"/>
    </source>
</evidence>
<keyword evidence="3 7" id="KW-0997">Cell inner membrane</keyword>
<feature type="transmembrane region" description="Helical" evidence="7">
    <location>
        <begin position="53"/>
        <end position="78"/>
    </location>
</feature>
<dbReference type="PANTHER" id="PTHR33362">
    <property type="entry name" value="SIALIC ACID TRAP TRANSPORTER PERMEASE PROTEIN SIAT-RELATED"/>
    <property type="match status" value="1"/>
</dbReference>
<feature type="transmembrane region" description="Helical" evidence="7">
    <location>
        <begin position="394"/>
        <end position="412"/>
    </location>
</feature>
<dbReference type="PANTHER" id="PTHR33362:SF2">
    <property type="entry name" value="TRAP TRANSPORTER LARGE PERMEASE PROTEIN"/>
    <property type="match status" value="1"/>
</dbReference>
<evidence type="ECO:0000313" key="10">
    <source>
        <dbReference type="Proteomes" id="UP001229244"/>
    </source>
</evidence>
<evidence type="ECO:0000256" key="3">
    <source>
        <dbReference type="ARBA" id="ARBA00022519"/>
    </source>
</evidence>
<evidence type="ECO:0000256" key="4">
    <source>
        <dbReference type="ARBA" id="ARBA00022692"/>
    </source>
</evidence>
<reference evidence="9" key="1">
    <citation type="submission" date="2023-07" db="EMBL/GenBank/DDBJ databases">
        <title>Genomic Encyclopedia of Type Strains, Phase IV (KMG-IV): sequencing the most valuable type-strain genomes for metagenomic binning, comparative biology and taxonomic classification.</title>
        <authorList>
            <person name="Goeker M."/>
        </authorList>
    </citation>
    <scope>NUCLEOTIDE SEQUENCE</scope>
    <source>
        <strain evidence="9">DSM 21202</strain>
    </source>
</reference>
<dbReference type="RefSeq" id="WP_306883406.1">
    <property type="nucleotide sequence ID" value="NZ_JAUSUL010000001.1"/>
</dbReference>
<protein>
    <recommendedName>
        <fullName evidence="7">TRAP transporter large permease protein</fullName>
    </recommendedName>
</protein>
<sequence length="429" mass="44306">MIALVPVAAVVFLASGLAIAYVIGGSAVLAFLAVEKGRYLAILPQQIFSKIDVFALMAMPLFILAGEIMNRGGVTRALIDLSMALVGRLRGGLGHVNIMTSVFFAGISGSAVADAAALSNTLVPAMRERGYSDTYASAITAASSIIGPIVPPSIILIFYGALMQTSVTALFLAGILPGLLLACALFAVNAFFAWKDNHPRMEAHEAPPLGRTVLRSAPALLLPLIIVGGIVLGWMTPTEAAAVAVFVALAATRAYDGLSFPELAAGLRRTVTLSGSIFMIITAVAALGYLGALERLPQAISSGVTELGLGPVEYMLLINVLFILAGMVLDVPVALALLVPLLAPVALEQGADPVHLGIVLCFNLCIGLVSPPLGGCLLVVAAVTKTSYWRLARAVLPFVLVEIVVLGVLIAVPEISLAIPRAFGVIGGG</sequence>
<feature type="domain" description="TRAP C4-dicarboxylate transport system permease DctM subunit" evidence="8">
    <location>
        <begin position="8"/>
        <end position="415"/>
    </location>
</feature>
<dbReference type="GO" id="GO:0022857">
    <property type="term" value="F:transmembrane transporter activity"/>
    <property type="evidence" value="ECO:0007669"/>
    <property type="project" value="UniProtKB-UniRule"/>
</dbReference>
<keyword evidence="5 7" id="KW-1133">Transmembrane helix</keyword>
<dbReference type="Proteomes" id="UP001229244">
    <property type="component" value="Unassembled WGS sequence"/>
</dbReference>
<evidence type="ECO:0000256" key="6">
    <source>
        <dbReference type="ARBA" id="ARBA00023136"/>
    </source>
</evidence>
<dbReference type="PIRSF" id="PIRSF006066">
    <property type="entry name" value="HI0050"/>
    <property type="match status" value="1"/>
</dbReference>
<feature type="transmembrane region" description="Helical" evidence="7">
    <location>
        <begin position="98"/>
        <end position="123"/>
    </location>
</feature>
<dbReference type="InterPro" id="IPR010656">
    <property type="entry name" value="DctM"/>
</dbReference>
<gene>
    <name evidence="9" type="ORF">J2S73_000041</name>
</gene>
<accession>A0AAE4AS09</accession>
<feature type="transmembrane region" description="Helical" evidence="7">
    <location>
        <begin position="168"/>
        <end position="192"/>
    </location>
</feature>
<feature type="transmembrane region" description="Helical" evidence="7">
    <location>
        <begin position="354"/>
        <end position="382"/>
    </location>
</feature>
<dbReference type="AlphaFoldDB" id="A0AAE4AS09"/>
<feature type="transmembrane region" description="Helical" evidence="7">
    <location>
        <begin position="312"/>
        <end position="342"/>
    </location>
</feature>
<dbReference type="NCBIfam" id="TIGR00786">
    <property type="entry name" value="dctM"/>
    <property type="match status" value="1"/>
</dbReference>
<keyword evidence="7" id="KW-0813">Transport</keyword>